<keyword evidence="3" id="KW-1185">Reference proteome</keyword>
<evidence type="ECO:0000313" key="2">
    <source>
        <dbReference type="EMBL" id="KAB2623586.1"/>
    </source>
</evidence>
<dbReference type="AlphaFoldDB" id="A0A5N5H6J0"/>
<dbReference type="PANTHER" id="PTHR46354">
    <property type="entry name" value="DOG1 DOMAIN-CONTAINING PROTEIN"/>
    <property type="match status" value="1"/>
</dbReference>
<evidence type="ECO:0000313" key="3">
    <source>
        <dbReference type="Proteomes" id="UP000327157"/>
    </source>
</evidence>
<feature type="domain" description="DOG1" evidence="1">
    <location>
        <begin position="1"/>
        <end position="156"/>
    </location>
</feature>
<dbReference type="InterPro" id="IPR051886">
    <property type="entry name" value="Seed_Dev/Stress_Resp_Reg"/>
</dbReference>
<sequence>MAHYAEYYRVKSLATERDTLFVFVAPSATTLERSLYWIGGWRPTTAFHLIYSESSIHFEFGRVSELQCETVKEGNAISEQLSEWQAGAFEMIGACTNLDMNMGSLVSVLKTADDLRLRKVGKVVKPLTPQQAVEVLIAAAELQFGVRGWRMNQDRRHGNV</sequence>
<proteinExistence type="predicted"/>
<organism evidence="2 3">
    <name type="scientific">Pyrus ussuriensis x Pyrus communis</name>
    <dbReference type="NCBI Taxonomy" id="2448454"/>
    <lineage>
        <taxon>Eukaryota</taxon>
        <taxon>Viridiplantae</taxon>
        <taxon>Streptophyta</taxon>
        <taxon>Embryophyta</taxon>
        <taxon>Tracheophyta</taxon>
        <taxon>Spermatophyta</taxon>
        <taxon>Magnoliopsida</taxon>
        <taxon>eudicotyledons</taxon>
        <taxon>Gunneridae</taxon>
        <taxon>Pentapetalae</taxon>
        <taxon>rosids</taxon>
        <taxon>fabids</taxon>
        <taxon>Rosales</taxon>
        <taxon>Rosaceae</taxon>
        <taxon>Amygdaloideae</taxon>
        <taxon>Maleae</taxon>
        <taxon>Pyrus</taxon>
    </lineage>
</organism>
<accession>A0A5N5H6J0</accession>
<reference evidence="2 3" key="1">
    <citation type="submission" date="2019-09" db="EMBL/GenBank/DDBJ databases">
        <authorList>
            <person name="Ou C."/>
        </authorList>
    </citation>
    <scope>NUCLEOTIDE SEQUENCE [LARGE SCALE GENOMIC DNA]</scope>
    <source>
        <strain evidence="2">S2</strain>
        <tissue evidence="2">Leaf</tissue>
    </source>
</reference>
<dbReference type="OrthoDB" id="542841at2759"/>
<comment type="caution">
    <text evidence="2">The sequence shown here is derived from an EMBL/GenBank/DDBJ whole genome shotgun (WGS) entry which is preliminary data.</text>
</comment>
<dbReference type="Pfam" id="PF14144">
    <property type="entry name" value="DOG1"/>
    <property type="match status" value="1"/>
</dbReference>
<name>A0A5N5H6J0_9ROSA</name>
<dbReference type="GO" id="GO:0006351">
    <property type="term" value="P:DNA-templated transcription"/>
    <property type="evidence" value="ECO:0007669"/>
    <property type="project" value="InterPro"/>
</dbReference>
<dbReference type="EMBL" id="SMOL01000214">
    <property type="protein sequence ID" value="KAB2623586.1"/>
    <property type="molecule type" value="Genomic_DNA"/>
</dbReference>
<reference evidence="2 3" key="2">
    <citation type="submission" date="2019-11" db="EMBL/GenBank/DDBJ databases">
        <title>A de novo genome assembly of a pear dwarfing rootstock.</title>
        <authorList>
            <person name="Wang F."/>
            <person name="Wang J."/>
            <person name="Li S."/>
            <person name="Zhang Y."/>
            <person name="Fang M."/>
            <person name="Ma L."/>
            <person name="Zhao Y."/>
            <person name="Jiang S."/>
        </authorList>
    </citation>
    <scope>NUCLEOTIDE SEQUENCE [LARGE SCALE GENOMIC DNA]</scope>
    <source>
        <strain evidence="2">S2</strain>
        <tissue evidence="2">Leaf</tissue>
    </source>
</reference>
<dbReference type="PANTHER" id="PTHR46354:SF12">
    <property type="entry name" value="DNA-BINDING PROTEIN-LIKE PROTEIN"/>
    <property type="match status" value="1"/>
</dbReference>
<dbReference type="Proteomes" id="UP000327157">
    <property type="component" value="Unassembled WGS sequence"/>
</dbReference>
<evidence type="ECO:0000259" key="1">
    <source>
        <dbReference type="PROSITE" id="PS51806"/>
    </source>
</evidence>
<dbReference type="InterPro" id="IPR025422">
    <property type="entry name" value="TGA_domain"/>
</dbReference>
<protein>
    <recommendedName>
        <fullName evidence="1">DOG1 domain-containing protein</fullName>
    </recommendedName>
</protein>
<dbReference type="GO" id="GO:0043565">
    <property type="term" value="F:sequence-specific DNA binding"/>
    <property type="evidence" value="ECO:0007669"/>
    <property type="project" value="InterPro"/>
</dbReference>
<dbReference type="PROSITE" id="PS51806">
    <property type="entry name" value="DOG1"/>
    <property type="match status" value="1"/>
</dbReference>
<gene>
    <name evidence="2" type="ORF">D8674_038878</name>
</gene>